<dbReference type="EMBL" id="BMGP01000006">
    <property type="protein sequence ID" value="GGF35308.1"/>
    <property type="molecule type" value="Genomic_DNA"/>
</dbReference>
<protein>
    <submittedName>
        <fullName evidence="1">Uncharacterized protein</fullName>
    </submittedName>
</protein>
<sequence>MPTLPSTDAMLMIEVTRAVLQHVEEHAAIYRFGLSEASGANSLHAMLAGHFEASIRLLVDQHTLTIADDGAQPDPGLADFAARYISNGTVGVITGWLSEDEPRSIDAVLHAYGRLLPRWWPLTE</sequence>
<keyword evidence="2" id="KW-1185">Reference proteome</keyword>
<dbReference type="Proteomes" id="UP000598775">
    <property type="component" value="Unassembled WGS sequence"/>
</dbReference>
<reference evidence="1 2" key="1">
    <citation type="journal article" date="2014" name="Int. J. Syst. Evol. Microbiol.">
        <title>Complete genome sequence of Corynebacterium casei LMG S-19264T (=DSM 44701T), isolated from a smear-ripened cheese.</title>
        <authorList>
            <consortium name="US DOE Joint Genome Institute (JGI-PGF)"/>
            <person name="Walter F."/>
            <person name="Albersmeier A."/>
            <person name="Kalinowski J."/>
            <person name="Ruckert C."/>
        </authorList>
    </citation>
    <scope>NUCLEOTIDE SEQUENCE [LARGE SCALE GENOMIC DNA]</scope>
    <source>
        <strain evidence="1 2">CGMCC 1.12976</strain>
    </source>
</reference>
<comment type="caution">
    <text evidence="1">The sequence shown here is derived from an EMBL/GenBank/DDBJ whole genome shotgun (WGS) entry which is preliminary data.</text>
</comment>
<accession>A0A917BCL8</accession>
<evidence type="ECO:0000313" key="1">
    <source>
        <dbReference type="EMBL" id="GGF35308.1"/>
    </source>
</evidence>
<organism evidence="1 2">
    <name type="scientific">Subtercola lobariae</name>
    <dbReference type="NCBI Taxonomy" id="1588641"/>
    <lineage>
        <taxon>Bacteria</taxon>
        <taxon>Bacillati</taxon>
        <taxon>Actinomycetota</taxon>
        <taxon>Actinomycetes</taxon>
        <taxon>Micrococcales</taxon>
        <taxon>Microbacteriaceae</taxon>
        <taxon>Subtercola</taxon>
    </lineage>
</organism>
<evidence type="ECO:0000313" key="2">
    <source>
        <dbReference type="Proteomes" id="UP000598775"/>
    </source>
</evidence>
<dbReference type="AlphaFoldDB" id="A0A917BCL8"/>
<name>A0A917BCL8_9MICO</name>
<dbReference type="Gene3D" id="1.10.357.10">
    <property type="entry name" value="Tetracycline Repressor, domain 2"/>
    <property type="match status" value="1"/>
</dbReference>
<gene>
    <name evidence="1" type="ORF">GCM10011399_30430</name>
</gene>
<proteinExistence type="predicted"/>